<dbReference type="AlphaFoldDB" id="A0AA46SJ77"/>
<dbReference type="InterPro" id="IPR001647">
    <property type="entry name" value="HTH_TetR"/>
</dbReference>
<dbReference type="PANTHER" id="PTHR47506">
    <property type="entry name" value="TRANSCRIPTIONAL REGULATORY PROTEIN"/>
    <property type="match status" value="1"/>
</dbReference>
<dbReference type="InterPro" id="IPR011075">
    <property type="entry name" value="TetR_C"/>
</dbReference>
<evidence type="ECO:0000256" key="4">
    <source>
        <dbReference type="PROSITE-ProRule" id="PRU00335"/>
    </source>
</evidence>
<dbReference type="InterPro" id="IPR036271">
    <property type="entry name" value="Tet_transcr_reg_TetR-rel_C_sf"/>
</dbReference>
<gene>
    <name evidence="6" type="ORF">OD459_24490</name>
</gene>
<feature type="DNA-binding region" description="H-T-H motif" evidence="4">
    <location>
        <begin position="53"/>
        <end position="72"/>
    </location>
</feature>
<evidence type="ECO:0000256" key="2">
    <source>
        <dbReference type="ARBA" id="ARBA00023125"/>
    </source>
</evidence>
<evidence type="ECO:0000313" key="6">
    <source>
        <dbReference type="EMBL" id="UYG95300.1"/>
    </source>
</evidence>
<keyword evidence="2 4" id="KW-0238">DNA-binding</keyword>
<dbReference type="GO" id="GO:0003677">
    <property type="term" value="F:DNA binding"/>
    <property type="evidence" value="ECO:0007669"/>
    <property type="project" value="UniProtKB-UniRule"/>
</dbReference>
<reference evidence="6" key="1">
    <citation type="submission" date="2022-10" db="EMBL/GenBank/DDBJ databases">
        <title>Mechanism of multi-heavy metal repair in Cytobacillus Firmus M7.</title>
        <authorList>
            <person name="Li X."/>
            <person name="Yu C."/>
        </authorList>
    </citation>
    <scope>NUCLEOTIDE SEQUENCE</scope>
    <source>
        <strain evidence="6">M7</strain>
    </source>
</reference>
<keyword evidence="3" id="KW-0804">Transcription</keyword>
<proteinExistence type="predicted"/>
<dbReference type="EMBL" id="CP107027">
    <property type="protein sequence ID" value="UYG95300.1"/>
    <property type="molecule type" value="Genomic_DNA"/>
</dbReference>
<evidence type="ECO:0000256" key="3">
    <source>
        <dbReference type="ARBA" id="ARBA00023163"/>
    </source>
</evidence>
<evidence type="ECO:0000313" key="7">
    <source>
        <dbReference type="Proteomes" id="UP001163104"/>
    </source>
</evidence>
<sequence length="215" mass="24612">MQWNLSFSGILTLDIHLDTYLLVSYYRDMENRKKQIVDLALKLIQQKGYVAFSYDDISKQLGVTKASIHYHFEKKEDLGVAVTDRILLRLQESFMLIKNSQDSAEDKLKQFIQQQAQRFECTEICPISSLQTDYESLPSAVQEKIGEVSRLELKVMKELVAEAQTANIINSSEDVHQVAVTILSSVKGALLYRRVLGDDVLAEVLNRLNRFLKKP</sequence>
<dbReference type="SUPFAM" id="SSF46689">
    <property type="entry name" value="Homeodomain-like"/>
    <property type="match status" value="1"/>
</dbReference>
<protein>
    <submittedName>
        <fullName evidence="6">TetR/AcrR family transcriptional regulator</fullName>
    </submittedName>
</protein>
<dbReference type="InterPro" id="IPR009057">
    <property type="entry name" value="Homeodomain-like_sf"/>
</dbReference>
<dbReference type="Pfam" id="PF00440">
    <property type="entry name" value="TetR_N"/>
    <property type="match status" value="1"/>
</dbReference>
<dbReference type="Gene3D" id="1.10.357.10">
    <property type="entry name" value="Tetracycline Repressor, domain 2"/>
    <property type="match status" value="1"/>
</dbReference>
<dbReference type="Pfam" id="PF16925">
    <property type="entry name" value="TetR_C_13"/>
    <property type="match status" value="1"/>
</dbReference>
<feature type="domain" description="HTH tetR-type" evidence="5">
    <location>
        <begin position="30"/>
        <end position="90"/>
    </location>
</feature>
<accession>A0AA46SJ77</accession>
<evidence type="ECO:0000259" key="5">
    <source>
        <dbReference type="PROSITE" id="PS50977"/>
    </source>
</evidence>
<dbReference type="Proteomes" id="UP001163104">
    <property type="component" value="Chromosome"/>
</dbReference>
<dbReference type="PRINTS" id="PR00455">
    <property type="entry name" value="HTHTETR"/>
</dbReference>
<keyword evidence="1" id="KW-0805">Transcription regulation</keyword>
<dbReference type="PANTHER" id="PTHR47506:SF1">
    <property type="entry name" value="HTH-TYPE TRANSCRIPTIONAL REGULATOR YJDC"/>
    <property type="match status" value="1"/>
</dbReference>
<dbReference type="PROSITE" id="PS50977">
    <property type="entry name" value="HTH_TETR_2"/>
    <property type="match status" value="1"/>
</dbReference>
<evidence type="ECO:0000256" key="1">
    <source>
        <dbReference type="ARBA" id="ARBA00023015"/>
    </source>
</evidence>
<dbReference type="SUPFAM" id="SSF48498">
    <property type="entry name" value="Tetracyclin repressor-like, C-terminal domain"/>
    <property type="match status" value="1"/>
</dbReference>
<dbReference type="RefSeq" id="WP_263599572.1">
    <property type="nucleotide sequence ID" value="NZ_CP107027.1"/>
</dbReference>
<name>A0AA46SJ77_CYTFI</name>
<organism evidence="6 7">
    <name type="scientific">Cytobacillus firmus</name>
    <name type="common">Bacillus firmus</name>
    <dbReference type="NCBI Taxonomy" id="1399"/>
    <lineage>
        <taxon>Bacteria</taxon>
        <taxon>Bacillati</taxon>
        <taxon>Bacillota</taxon>
        <taxon>Bacilli</taxon>
        <taxon>Bacillales</taxon>
        <taxon>Bacillaceae</taxon>
        <taxon>Cytobacillus</taxon>
    </lineage>
</organism>